<evidence type="ECO:0000256" key="1">
    <source>
        <dbReference type="SAM" id="Phobius"/>
    </source>
</evidence>
<dbReference type="GO" id="GO:0016020">
    <property type="term" value="C:membrane"/>
    <property type="evidence" value="ECO:0007669"/>
    <property type="project" value="InterPro"/>
</dbReference>
<feature type="transmembrane region" description="Helical" evidence="1">
    <location>
        <begin position="82"/>
        <end position="100"/>
    </location>
</feature>
<dbReference type="RefSeq" id="WP_104715001.1">
    <property type="nucleotide sequence ID" value="NZ_PTRA01000004.1"/>
</dbReference>
<dbReference type="AlphaFoldDB" id="A0A2S7IHX1"/>
<dbReference type="EMBL" id="PTRA01000004">
    <property type="protein sequence ID" value="PQA55535.1"/>
    <property type="molecule type" value="Genomic_DNA"/>
</dbReference>
<dbReference type="InterPro" id="IPR050640">
    <property type="entry name" value="Bact_2-comp_sensor_kinase"/>
</dbReference>
<dbReference type="OrthoDB" id="927174at2"/>
<dbReference type="GO" id="GO:0000155">
    <property type="term" value="F:phosphorelay sensor kinase activity"/>
    <property type="evidence" value="ECO:0007669"/>
    <property type="project" value="InterPro"/>
</dbReference>
<protein>
    <recommendedName>
        <fullName evidence="2">Signal transduction histidine kinase internal region domain-containing protein</fullName>
    </recommendedName>
</protein>
<gene>
    <name evidence="3" type="ORF">C5O19_19135</name>
</gene>
<feature type="transmembrane region" description="Helical" evidence="1">
    <location>
        <begin position="12"/>
        <end position="29"/>
    </location>
</feature>
<keyword evidence="1" id="KW-1133">Transmembrane helix</keyword>
<dbReference type="PANTHER" id="PTHR34220:SF7">
    <property type="entry name" value="SENSOR HISTIDINE KINASE YPDA"/>
    <property type="match status" value="1"/>
</dbReference>
<keyword evidence="1" id="KW-0472">Membrane</keyword>
<proteinExistence type="predicted"/>
<dbReference type="SUPFAM" id="SSF55874">
    <property type="entry name" value="ATPase domain of HSP90 chaperone/DNA topoisomerase II/histidine kinase"/>
    <property type="match status" value="1"/>
</dbReference>
<accession>A0A2S7IHX1</accession>
<sequence>MSFLTSRNLRLRLLGPIGLFAFGLIFFKLRMYLELSPRDFLWSMLIGLFCGYIGWELARWVVRFIQKLYPGLPNTRRRLGRLLFVIILLANFNTFLRSGVNQLLNPGLWLYDLYDYFETVGIQVVYVCVYVSIYEGSYLIQQWKQTYQEKEQLMRAEWQARFDSLKSQVNPHFLFNALNALSSLIEESPQLAGRFVDELSKVYRYLLYANDRELTTLETELRFIESYVHLLQTRHGKGIQVHLSVPPEYLHYTLPPLTLQLLVENAVKHNIVRTSQPLTIDISTAFTQPTEVQLWVRNNLQRKTKAVVSNGVGLNNIAAKYRMLTQSDIIIREEADHFTVVLPLLSHLN</sequence>
<evidence type="ECO:0000259" key="2">
    <source>
        <dbReference type="Pfam" id="PF06580"/>
    </source>
</evidence>
<dbReference type="Proteomes" id="UP000239590">
    <property type="component" value="Unassembled WGS sequence"/>
</dbReference>
<keyword evidence="4" id="KW-1185">Reference proteome</keyword>
<organism evidence="3 4">
    <name type="scientific">Siphonobacter curvatus</name>
    <dbReference type="NCBI Taxonomy" id="2094562"/>
    <lineage>
        <taxon>Bacteria</taxon>
        <taxon>Pseudomonadati</taxon>
        <taxon>Bacteroidota</taxon>
        <taxon>Cytophagia</taxon>
        <taxon>Cytophagales</taxon>
        <taxon>Cytophagaceae</taxon>
        <taxon>Siphonobacter</taxon>
    </lineage>
</organism>
<evidence type="ECO:0000313" key="4">
    <source>
        <dbReference type="Proteomes" id="UP000239590"/>
    </source>
</evidence>
<feature type="domain" description="Signal transduction histidine kinase internal region" evidence="2">
    <location>
        <begin position="160"/>
        <end position="237"/>
    </location>
</feature>
<dbReference type="PANTHER" id="PTHR34220">
    <property type="entry name" value="SENSOR HISTIDINE KINASE YPDA"/>
    <property type="match status" value="1"/>
</dbReference>
<dbReference type="InterPro" id="IPR036890">
    <property type="entry name" value="HATPase_C_sf"/>
</dbReference>
<feature type="transmembrane region" description="Helical" evidence="1">
    <location>
        <begin position="120"/>
        <end position="140"/>
    </location>
</feature>
<comment type="caution">
    <text evidence="3">The sequence shown here is derived from an EMBL/GenBank/DDBJ whole genome shotgun (WGS) entry which is preliminary data.</text>
</comment>
<reference evidence="4" key="1">
    <citation type="submission" date="2018-02" db="EMBL/GenBank/DDBJ databases">
        <title>Genome sequencing of Solimonas sp. HR-BB.</title>
        <authorList>
            <person name="Lee Y."/>
            <person name="Jeon C.O."/>
        </authorList>
    </citation>
    <scope>NUCLEOTIDE SEQUENCE [LARGE SCALE GENOMIC DNA]</scope>
    <source>
        <strain evidence="4">HR-U</strain>
    </source>
</reference>
<name>A0A2S7IHX1_9BACT</name>
<feature type="transmembrane region" description="Helical" evidence="1">
    <location>
        <begin position="41"/>
        <end position="62"/>
    </location>
</feature>
<dbReference type="InterPro" id="IPR010559">
    <property type="entry name" value="Sig_transdc_His_kin_internal"/>
</dbReference>
<keyword evidence="1" id="KW-0812">Transmembrane</keyword>
<dbReference type="Pfam" id="PF06580">
    <property type="entry name" value="His_kinase"/>
    <property type="match status" value="1"/>
</dbReference>
<evidence type="ECO:0000313" key="3">
    <source>
        <dbReference type="EMBL" id="PQA55535.1"/>
    </source>
</evidence>